<keyword evidence="6" id="KW-0238">DNA-binding</keyword>
<dbReference type="InterPro" id="IPR011006">
    <property type="entry name" value="CheY-like_superfamily"/>
</dbReference>
<keyword evidence="3 8" id="KW-0597">Phosphoprotein</keyword>
<evidence type="ECO:0000256" key="4">
    <source>
        <dbReference type="ARBA" id="ARBA00023012"/>
    </source>
</evidence>
<evidence type="ECO:0000313" key="12">
    <source>
        <dbReference type="EMBL" id="TKK90688.1"/>
    </source>
</evidence>
<dbReference type="SUPFAM" id="SSF46689">
    <property type="entry name" value="Homeodomain-like"/>
    <property type="match status" value="2"/>
</dbReference>
<dbReference type="Proteomes" id="UP000292223">
    <property type="component" value="Unassembled WGS sequence"/>
</dbReference>
<dbReference type="InterPro" id="IPR051552">
    <property type="entry name" value="HptR"/>
</dbReference>
<dbReference type="Pfam" id="PF12833">
    <property type="entry name" value="HTH_18"/>
    <property type="match status" value="1"/>
</dbReference>
<accession>A0A1J0YVZ1</accession>
<dbReference type="PANTHER" id="PTHR42713">
    <property type="entry name" value="HISTIDINE KINASE-RELATED"/>
    <property type="match status" value="1"/>
</dbReference>
<protein>
    <submittedName>
        <fullName evidence="11">Response regulator transcription factor</fullName>
    </submittedName>
</protein>
<dbReference type="GO" id="GO:0043565">
    <property type="term" value="F:sequence-specific DNA binding"/>
    <property type="evidence" value="ECO:0007669"/>
    <property type="project" value="InterPro"/>
</dbReference>
<dbReference type="InterPro" id="IPR001789">
    <property type="entry name" value="Sig_transdc_resp-reg_receiver"/>
</dbReference>
<dbReference type="Proteomes" id="UP000305511">
    <property type="component" value="Unassembled WGS sequence"/>
</dbReference>
<dbReference type="PROSITE" id="PS50110">
    <property type="entry name" value="RESPONSE_REGULATORY"/>
    <property type="match status" value="1"/>
</dbReference>
<dbReference type="PANTHER" id="PTHR42713:SF3">
    <property type="entry name" value="TRANSCRIPTIONAL REGULATORY PROTEIN HPTR"/>
    <property type="match status" value="1"/>
</dbReference>
<dbReference type="EMBL" id="SEWT01000002">
    <property type="protein sequence ID" value="RYU34685.1"/>
    <property type="molecule type" value="Genomic_DNA"/>
</dbReference>
<dbReference type="Pfam" id="PF00072">
    <property type="entry name" value="Response_reg"/>
    <property type="match status" value="1"/>
</dbReference>
<dbReference type="Gene3D" id="3.40.50.2300">
    <property type="match status" value="1"/>
</dbReference>
<comment type="caution">
    <text evidence="11">The sequence shown here is derived from an EMBL/GenBank/DDBJ whole genome shotgun (WGS) entry which is preliminary data.</text>
</comment>
<dbReference type="InterPro" id="IPR018060">
    <property type="entry name" value="HTH_AraC"/>
</dbReference>
<dbReference type="SMART" id="SM00448">
    <property type="entry name" value="REC"/>
    <property type="match status" value="1"/>
</dbReference>
<evidence type="ECO:0000313" key="13">
    <source>
        <dbReference type="Proteomes" id="UP000292223"/>
    </source>
</evidence>
<dbReference type="SMART" id="SM00342">
    <property type="entry name" value="HTH_ARAC"/>
    <property type="match status" value="1"/>
</dbReference>
<evidence type="ECO:0000256" key="2">
    <source>
        <dbReference type="ARBA" id="ARBA00022490"/>
    </source>
</evidence>
<organism evidence="11 13">
    <name type="scientific">Enterococcus faecalis</name>
    <name type="common">Streptococcus faecalis</name>
    <dbReference type="NCBI Taxonomy" id="1351"/>
    <lineage>
        <taxon>Bacteria</taxon>
        <taxon>Bacillati</taxon>
        <taxon>Bacillota</taxon>
        <taxon>Bacilli</taxon>
        <taxon>Lactobacillales</taxon>
        <taxon>Enterococcaceae</taxon>
        <taxon>Enterococcus</taxon>
    </lineage>
</organism>
<evidence type="ECO:0000256" key="6">
    <source>
        <dbReference type="ARBA" id="ARBA00023125"/>
    </source>
</evidence>
<dbReference type="PRINTS" id="PR00032">
    <property type="entry name" value="HTHARAC"/>
</dbReference>
<evidence type="ECO:0000259" key="9">
    <source>
        <dbReference type="PROSITE" id="PS01124"/>
    </source>
</evidence>
<dbReference type="InterPro" id="IPR009057">
    <property type="entry name" value="Homeodomain-like_sf"/>
</dbReference>
<dbReference type="PROSITE" id="PS01124">
    <property type="entry name" value="HTH_ARAC_FAMILY_2"/>
    <property type="match status" value="1"/>
</dbReference>
<gene>
    <name evidence="11" type="ORF">EU507_04250</name>
    <name evidence="12" type="ORF">EY666_02835</name>
</gene>
<evidence type="ECO:0000256" key="3">
    <source>
        <dbReference type="ARBA" id="ARBA00022553"/>
    </source>
</evidence>
<reference evidence="12 14" key="1">
    <citation type="submission" date="2019-02" db="EMBL/GenBank/DDBJ databases">
        <title>Bacteria dissemination in different level of health care in South Africa: the effectiveness of infections prevention and control.</title>
        <authorList>
            <person name="Shobo C."/>
            <person name="Amoako D.G."/>
            <person name="Allam M."/>
            <person name="Ismail A."/>
            <person name="Bester L.A."/>
            <person name="Essack S.Y."/>
        </authorList>
    </citation>
    <scope>NUCLEOTIDE SEQUENCE [LARGE SCALE GENOMIC DNA]</scope>
    <source>
        <strain evidence="12 14">2SIL2</strain>
    </source>
</reference>
<sequence length="493" mass="57878">MYRVMFVDDEYMILEGLKWIIPWQELGFEIVKTARSAQEALAFLETESIDVLLTDITMPEMSGIELIEQAKKKGHQFISLILSGYQEFDYVKKGMALQVQDYLLKPVNKQELLANIQRIKTELDQQKKSHARVRLYLENGLMRWLNDEISEGEYEELMQQFATIKPGDFTVLLVEAEMPFLETIKELFMKKGQLLFIESWMSTYHQLLLIYKGARQEAFLFIREIEAILAGQGQIFVGESVNEWETVYESYEKVKQLQAIETFYQEFLPNNQKEQMNRSAEDFTFLAFNQALMIGDMQTIQRELDAIFNQLSQQHATPEYVRYVVFLLFSDISRQYPTVLEENYEKIVEEIRASNNLNTLYALMQQVLAEVKNKPKIKKYSESVSQAVERIEQGYLEELNLKTVADELHLNPSYLGQIFKKETKRSFSQYLNQVRTKHAQKLLLYTDDTINEISEKVGFNNTNYFSKMFKKLNGITPKEFREQYQSNYAGVEE</sequence>
<dbReference type="InterPro" id="IPR020449">
    <property type="entry name" value="Tscrpt_reg_AraC-type_HTH"/>
</dbReference>
<name>A0A1J0YVZ1_ENTFL</name>
<dbReference type="GO" id="GO:0005737">
    <property type="term" value="C:cytoplasm"/>
    <property type="evidence" value="ECO:0007669"/>
    <property type="project" value="UniProtKB-SubCell"/>
</dbReference>
<evidence type="ECO:0000256" key="8">
    <source>
        <dbReference type="PROSITE-ProRule" id="PRU00169"/>
    </source>
</evidence>
<feature type="modified residue" description="4-aspartylphosphate" evidence="8">
    <location>
        <position position="55"/>
    </location>
</feature>
<evidence type="ECO:0000256" key="7">
    <source>
        <dbReference type="ARBA" id="ARBA00023163"/>
    </source>
</evidence>
<evidence type="ECO:0000313" key="14">
    <source>
        <dbReference type="Proteomes" id="UP000305511"/>
    </source>
</evidence>
<dbReference type="RefSeq" id="WP_002359882.1">
    <property type="nucleotide sequence ID" value="NZ_AP027302.1"/>
</dbReference>
<feature type="domain" description="HTH araC/xylS-type" evidence="9">
    <location>
        <begin position="385"/>
        <end position="483"/>
    </location>
</feature>
<dbReference type="Gene3D" id="1.10.10.60">
    <property type="entry name" value="Homeodomain-like"/>
    <property type="match status" value="2"/>
</dbReference>
<dbReference type="EMBL" id="SIYF01000060">
    <property type="protein sequence ID" value="TKK90688.1"/>
    <property type="molecule type" value="Genomic_DNA"/>
</dbReference>
<dbReference type="SUPFAM" id="SSF52172">
    <property type="entry name" value="CheY-like"/>
    <property type="match status" value="1"/>
</dbReference>
<evidence type="ECO:0000256" key="1">
    <source>
        <dbReference type="ARBA" id="ARBA00004496"/>
    </source>
</evidence>
<keyword evidence="2" id="KW-0963">Cytoplasm</keyword>
<keyword evidence="4" id="KW-0902">Two-component regulatory system</keyword>
<proteinExistence type="predicted"/>
<dbReference type="AlphaFoldDB" id="A0A1J0YVZ1"/>
<keyword evidence="5" id="KW-0805">Transcription regulation</keyword>
<dbReference type="CDD" id="cd17536">
    <property type="entry name" value="REC_YesN-like"/>
    <property type="match status" value="1"/>
</dbReference>
<dbReference type="GO" id="GO:0000160">
    <property type="term" value="P:phosphorelay signal transduction system"/>
    <property type="evidence" value="ECO:0007669"/>
    <property type="project" value="UniProtKB-KW"/>
</dbReference>
<feature type="domain" description="Response regulatory" evidence="10">
    <location>
        <begin position="3"/>
        <end position="120"/>
    </location>
</feature>
<comment type="subcellular location">
    <subcellularLocation>
        <location evidence="1">Cytoplasm</location>
    </subcellularLocation>
</comment>
<evidence type="ECO:0000259" key="10">
    <source>
        <dbReference type="PROSITE" id="PS50110"/>
    </source>
</evidence>
<evidence type="ECO:0000313" key="11">
    <source>
        <dbReference type="EMBL" id="RYU34685.1"/>
    </source>
</evidence>
<keyword evidence="7" id="KW-0804">Transcription</keyword>
<dbReference type="GO" id="GO:0003700">
    <property type="term" value="F:DNA-binding transcription factor activity"/>
    <property type="evidence" value="ECO:0007669"/>
    <property type="project" value="InterPro"/>
</dbReference>
<evidence type="ECO:0000256" key="5">
    <source>
        <dbReference type="ARBA" id="ARBA00023015"/>
    </source>
</evidence>
<reference evidence="11 13" key="2">
    <citation type="submission" date="2019-02" db="EMBL/GenBank/DDBJ databases">
        <title>From farm to fork: dissemination of Tn554::fexA-optrA in linezolid-resistant Enterococcus faecalis clones from chicken feces and meat in Tunisia.</title>
        <authorList>
            <person name="Tedim A.P."/>
            <person name="Elghaieb H."/>
            <person name="Abbassi M.S."/>
            <person name="Novais C."/>
            <person name="Hassen A."/>
            <person name="Peixe L."/>
            <person name="Freitas A.R."/>
        </authorList>
    </citation>
    <scope>NUCLEOTIDE SEQUENCE [LARGE SCALE GENOMIC DNA]</scope>
    <source>
        <strain evidence="11 13">728T</strain>
    </source>
</reference>